<dbReference type="GO" id="GO:0016042">
    <property type="term" value="P:lipid catabolic process"/>
    <property type="evidence" value="ECO:0007669"/>
    <property type="project" value="UniProtKB-KW"/>
</dbReference>
<comment type="similarity">
    <text evidence="2">Belongs to the phospholipase D family.</text>
</comment>
<dbReference type="CDD" id="cd09130">
    <property type="entry name" value="PLDc_unchar2_2"/>
    <property type="match status" value="1"/>
</dbReference>
<dbReference type="CDD" id="cd09129">
    <property type="entry name" value="PLDc_unchar2_1"/>
    <property type="match status" value="1"/>
</dbReference>
<comment type="caution">
    <text evidence="9">The sequence shown here is derived from an EMBL/GenBank/DDBJ whole genome shotgun (WGS) entry which is preliminary data.</text>
</comment>
<evidence type="ECO:0000256" key="2">
    <source>
        <dbReference type="ARBA" id="ARBA00008664"/>
    </source>
</evidence>
<sequence>MKKWYKRKRFYLLVGILLVITAVIVYNSYKPLPKGISYEGKVHHVEDVDFIYDLSYHDEQGNLKHEQRIFQTINNAIEEADSYIIIDMFLFNDFYDEKVNFPKLTKTLTDKLVAQKKKKPGLQVIFITDEVNTSYNAYKLDALETMKQNGIDVVVTNLDRLRDPNPLYSGVYRTFFQWFGEEGKGWIVNPMAKTAPKVTFRSYLRLMNIKANHRKVVATEKTAIISSANPHDASGFHSNIAFQMKGNIIGDFIKAEEAASNFSGGPKAFPEFNEAAEDRGPISVQLLTEGKINTHVLKTIKETRKGDKIHLAMFYIADREVVEALTDAAKRGVKIQMILDPNQNAFGSEKIGLPNLPVAAEFEKLGDENISIRWYKTDKEQFHTKLMMIQKEKETIVLGGSANYTSRNLDDFNLEANVEIHAPKDADISYDVADYFQRLWTNRNGTYTADYSEYQKDLPVFKYLTYRIQKVFRFTTY</sequence>
<dbReference type="EC" id="3.1.4.4" evidence="3"/>
<evidence type="ECO:0000256" key="3">
    <source>
        <dbReference type="ARBA" id="ARBA00012027"/>
    </source>
</evidence>
<dbReference type="InterPro" id="IPR025202">
    <property type="entry name" value="PLD-like_dom"/>
</dbReference>
<gene>
    <name evidence="9" type="ORF">AS888_15210</name>
</gene>
<dbReference type="Pfam" id="PF13091">
    <property type="entry name" value="PLDc_2"/>
    <property type="match status" value="1"/>
</dbReference>
<dbReference type="PANTHER" id="PTHR43856">
    <property type="entry name" value="CARDIOLIPIN HYDROLASE"/>
    <property type="match status" value="1"/>
</dbReference>
<evidence type="ECO:0000313" key="9">
    <source>
        <dbReference type="EMBL" id="KWW20972.1"/>
    </source>
</evidence>
<dbReference type="InterPro" id="IPR051406">
    <property type="entry name" value="PLD_domain"/>
</dbReference>
<organism evidence="9 10">
    <name type="scientific">Peribacillus simplex</name>
    <dbReference type="NCBI Taxonomy" id="1478"/>
    <lineage>
        <taxon>Bacteria</taxon>
        <taxon>Bacillati</taxon>
        <taxon>Bacillota</taxon>
        <taxon>Bacilli</taxon>
        <taxon>Bacillales</taxon>
        <taxon>Bacillaceae</taxon>
        <taxon>Peribacillus</taxon>
    </lineage>
</organism>
<dbReference type="SUPFAM" id="SSF56024">
    <property type="entry name" value="Phospholipase D/nuclease"/>
    <property type="match status" value="2"/>
</dbReference>
<dbReference type="GO" id="GO:0004630">
    <property type="term" value="F:phospholipase D activity"/>
    <property type="evidence" value="ECO:0007669"/>
    <property type="project" value="UniProtKB-EC"/>
</dbReference>
<evidence type="ECO:0000313" key="10">
    <source>
        <dbReference type="Proteomes" id="UP000064189"/>
    </source>
</evidence>
<keyword evidence="7" id="KW-0472">Membrane</keyword>
<evidence type="ECO:0000256" key="4">
    <source>
        <dbReference type="ARBA" id="ARBA00022801"/>
    </source>
</evidence>
<evidence type="ECO:0000256" key="5">
    <source>
        <dbReference type="ARBA" id="ARBA00022963"/>
    </source>
</evidence>
<name>A0A125QS91_9BACI</name>
<evidence type="ECO:0000256" key="1">
    <source>
        <dbReference type="ARBA" id="ARBA00000798"/>
    </source>
</evidence>
<keyword evidence="4" id="KW-0378">Hydrolase</keyword>
<dbReference type="RefSeq" id="WP_061141325.1">
    <property type="nucleotide sequence ID" value="NZ_LNNH01000012.1"/>
</dbReference>
<reference evidence="9 10" key="1">
    <citation type="submission" date="2015-11" db="EMBL/GenBank/DDBJ databases">
        <title>Genome Sequence of Bacillus simplex strain VanAntwerpen2.</title>
        <authorList>
            <person name="Couger M.B."/>
        </authorList>
    </citation>
    <scope>NUCLEOTIDE SEQUENCE [LARGE SCALE GENOMIC DNA]</scope>
    <source>
        <strain evidence="9 10">VanAntwerpen02</strain>
    </source>
</reference>
<dbReference type="GO" id="GO:0016891">
    <property type="term" value="F:RNA endonuclease activity producing 5'-phosphomonoesters, hydrolytic mechanism"/>
    <property type="evidence" value="ECO:0007669"/>
    <property type="project" value="TreeGrafter"/>
</dbReference>
<dbReference type="PROSITE" id="PS50035">
    <property type="entry name" value="PLD"/>
    <property type="match status" value="1"/>
</dbReference>
<feature type="domain" description="PLD phosphodiesterase" evidence="8">
    <location>
        <begin position="378"/>
        <end position="408"/>
    </location>
</feature>
<proteinExistence type="inferred from homology"/>
<dbReference type="AlphaFoldDB" id="A0A125QS91"/>
<keyword evidence="7" id="KW-0812">Transmembrane</keyword>
<protein>
    <recommendedName>
        <fullName evidence="3">phospholipase D</fullName>
        <ecNumber evidence="3">3.1.4.4</ecNumber>
    </recommendedName>
</protein>
<dbReference type="PANTHER" id="PTHR43856:SF1">
    <property type="entry name" value="MITOCHONDRIAL CARDIOLIPIN HYDROLASE"/>
    <property type="match status" value="1"/>
</dbReference>
<keyword evidence="7" id="KW-1133">Transmembrane helix</keyword>
<evidence type="ECO:0000256" key="6">
    <source>
        <dbReference type="ARBA" id="ARBA00023098"/>
    </source>
</evidence>
<evidence type="ECO:0000256" key="7">
    <source>
        <dbReference type="SAM" id="Phobius"/>
    </source>
</evidence>
<dbReference type="Proteomes" id="UP000064189">
    <property type="component" value="Unassembled WGS sequence"/>
</dbReference>
<feature type="transmembrane region" description="Helical" evidence="7">
    <location>
        <begin position="12"/>
        <end position="29"/>
    </location>
</feature>
<comment type="catalytic activity">
    <reaction evidence="1">
        <text>a 1,2-diacyl-sn-glycero-3-phosphocholine + H2O = a 1,2-diacyl-sn-glycero-3-phosphate + choline + H(+)</text>
        <dbReference type="Rhea" id="RHEA:14445"/>
        <dbReference type="ChEBI" id="CHEBI:15354"/>
        <dbReference type="ChEBI" id="CHEBI:15377"/>
        <dbReference type="ChEBI" id="CHEBI:15378"/>
        <dbReference type="ChEBI" id="CHEBI:57643"/>
        <dbReference type="ChEBI" id="CHEBI:58608"/>
        <dbReference type="EC" id="3.1.4.4"/>
    </reaction>
</comment>
<dbReference type="GO" id="GO:0006793">
    <property type="term" value="P:phosphorus metabolic process"/>
    <property type="evidence" value="ECO:0007669"/>
    <property type="project" value="UniProtKB-ARBA"/>
</dbReference>
<accession>A0A125QS91</accession>
<dbReference type="EMBL" id="LNNH01000012">
    <property type="protein sequence ID" value="KWW20972.1"/>
    <property type="molecule type" value="Genomic_DNA"/>
</dbReference>
<keyword evidence="5" id="KW-0442">Lipid degradation</keyword>
<keyword evidence="10" id="KW-1185">Reference proteome</keyword>
<evidence type="ECO:0000259" key="8">
    <source>
        <dbReference type="PROSITE" id="PS50035"/>
    </source>
</evidence>
<keyword evidence="6" id="KW-0443">Lipid metabolism</keyword>
<dbReference type="Gene3D" id="3.30.870.10">
    <property type="entry name" value="Endonuclease Chain A"/>
    <property type="match status" value="2"/>
</dbReference>
<dbReference type="InterPro" id="IPR001736">
    <property type="entry name" value="PLipase_D/transphosphatidylase"/>
</dbReference>